<dbReference type="InterPro" id="IPR023631">
    <property type="entry name" value="Amidase_dom"/>
</dbReference>
<gene>
    <name evidence="4" type="ORF">B0H64DRAFT_3381</name>
</gene>
<evidence type="ECO:0000256" key="2">
    <source>
        <dbReference type="SAM" id="MobiDB-lite"/>
    </source>
</evidence>
<dbReference type="AlphaFoldDB" id="A0AAE0HNR0"/>
<comment type="similarity">
    <text evidence="1">Belongs to the amidase family.</text>
</comment>
<evidence type="ECO:0000256" key="1">
    <source>
        <dbReference type="ARBA" id="ARBA00009199"/>
    </source>
</evidence>
<dbReference type="PROSITE" id="PS00571">
    <property type="entry name" value="AMIDASES"/>
    <property type="match status" value="1"/>
</dbReference>
<organism evidence="4 5">
    <name type="scientific">Chaetomium fimeti</name>
    <dbReference type="NCBI Taxonomy" id="1854472"/>
    <lineage>
        <taxon>Eukaryota</taxon>
        <taxon>Fungi</taxon>
        <taxon>Dikarya</taxon>
        <taxon>Ascomycota</taxon>
        <taxon>Pezizomycotina</taxon>
        <taxon>Sordariomycetes</taxon>
        <taxon>Sordariomycetidae</taxon>
        <taxon>Sordariales</taxon>
        <taxon>Chaetomiaceae</taxon>
        <taxon>Chaetomium</taxon>
    </lineage>
</organism>
<keyword evidence="5" id="KW-1185">Reference proteome</keyword>
<name>A0AAE0HNR0_9PEZI</name>
<accession>A0AAE0HNR0</accession>
<dbReference type="GeneID" id="87838124"/>
<sequence length="626" mass="68173">MDSQTRRFANHPGAKEAPSSALEYRLEEDRNPPMRGYPLVIASAIIERLPFLQKILWNNAKFGQAKYIPDLDGVPWRIQPDVIPLADGTSPGKMLELEPELRQPQPASLAGRFLSVADYHELYKSGAARPVDVVTALLPLVDPGRELRSEYADAWARTHADELLAAARASTARWAVGEPLSFVDGVPFGVKDDLAVEGFVSRMGMKMNEEEEFFRRVSKETVWPVKALQEAGAIMVGKMNQHEIGMDTNGCNPSTGTPTNWYNKSYYPGGSSSGAGSALSAGIVPISIGTDAGGSIRIPSAFCGVYGLKTTHNRACHMSSSMCTVGPMASTAADLTIAYRFASQPNPNDPVQNLLAISTLPDPSAKKYVGVCRKWVATADANVLEIFEKSLAHLTTLGYEVVDVDLPFLREGQLAHSATCVTEAAADARARANDPDNFTRLLNPANRVTICAGVQTPAIDYIRYGQIRTVIMRHLAFLFARHPGMLLLTPATPAAGWPIAPGDQAHGCVDANKLIRNMTFVWLANMSGCPAVSLPAGYVDPDQGEGVLPVGLMALAEWGMEEQLLAFAREREAYLNDVYPGGRRRPEKWLDMIVRAKKWPATAAAVRKQIEKEMAEKMAKRAGRGW</sequence>
<dbReference type="InterPro" id="IPR000120">
    <property type="entry name" value="Amidase"/>
</dbReference>
<dbReference type="Proteomes" id="UP001278766">
    <property type="component" value="Unassembled WGS sequence"/>
</dbReference>
<evidence type="ECO:0000313" key="5">
    <source>
        <dbReference type="Proteomes" id="UP001278766"/>
    </source>
</evidence>
<dbReference type="InterPro" id="IPR036928">
    <property type="entry name" value="AS_sf"/>
</dbReference>
<evidence type="ECO:0000313" key="4">
    <source>
        <dbReference type="EMBL" id="KAK3299953.1"/>
    </source>
</evidence>
<dbReference type="Pfam" id="PF01425">
    <property type="entry name" value="Amidase"/>
    <property type="match status" value="1"/>
</dbReference>
<dbReference type="Gene3D" id="3.90.1300.10">
    <property type="entry name" value="Amidase signature (AS) domain"/>
    <property type="match status" value="1"/>
</dbReference>
<protein>
    <submittedName>
        <fullName evidence="4">Amidase signature domain-containing protein</fullName>
    </submittedName>
</protein>
<proteinExistence type="inferred from homology"/>
<comment type="caution">
    <text evidence="4">The sequence shown here is derived from an EMBL/GenBank/DDBJ whole genome shotgun (WGS) entry which is preliminary data.</text>
</comment>
<dbReference type="InterPro" id="IPR020556">
    <property type="entry name" value="Amidase_CS"/>
</dbReference>
<dbReference type="PANTHER" id="PTHR11895:SF67">
    <property type="entry name" value="AMIDASE DOMAIN-CONTAINING PROTEIN"/>
    <property type="match status" value="1"/>
</dbReference>
<reference evidence="4" key="2">
    <citation type="submission" date="2023-06" db="EMBL/GenBank/DDBJ databases">
        <authorList>
            <consortium name="Lawrence Berkeley National Laboratory"/>
            <person name="Haridas S."/>
            <person name="Hensen N."/>
            <person name="Bonometti L."/>
            <person name="Westerberg I."/>
            <person name="Brannstrom I.O."/>
            <person name="Guillou S."/>
            <person name="Cros-Aarteil S."/>
            <person name="Calhoun S."/>
            <person name="Kuo A."/>
            <person name="Mondo S."/>
            <person name="Pangilinan J."/>
            <person name="Riley R."/>
            <person name="Labutti K."/>
            <person name="Andreopoulos B."/>
            <person name="Lipzen A."/>
            <person name="Chen C."/>
            <person name="Yanf M."/>
            <person name="Daum C."/>
            <person name="Ng V."/>
            <person name="Clum A."/>
            <person name="Steindorff A."/>
            <person name="Ohm R."/>
            <person name="Martin F."/>
            <person name="Silar P."/>
            <person name="Natvig D."/>
            <person name="Lalanne C."/>
            <person name="Gautier V."/>
            <person name="Ament-Velasquez S.L."/>
            <person name="Kruys A."/>
            <person name="Hutchinson M.I."/>
            <person name="Powell A.J."/>
            <person name="Barry K."/>
            <person name="Miller A.N."/>
            <person name="Grigoriev I.V."/>
            <person name="Debuchy R."/>
            <person name="Gladieux P."/>
            <person name="Thoren M.H."/>
            <person name="Johannesson H."/>
        </authorList>
    </citation>
    <scope>NUCLEOTIDE SEQUENCE</scope>
    <source>
        <strain evidence="4">CBS 168.71</strain>
    </source>
</reference>
<evidence type="ECO:0000259" key="3">
    <source>
        <dbReference type="Pfam" id="PF01425"/>
    </source>
</evidence>
<dbReference type="RefSeq" id="XP_062663467.1">
    <property type="nucleotide sequence ID" value="XM_062801176.1"/>
</dbReference>
<dbReference type="EMBL" id="JAUEPN010000001">
    <property type="protein sequence ID" value="KAK3299953.1"/>
    <property type="molecule type" value="Genomic_DNA"/>
</dbReference>
<dbReference type="PANTHER" id="PTHR11895">
    <property type="entry name" value="TRANSAMIDASE"/>
    <property type="match status" value="1"/>
</dbReference>
<dbReference type="GO" id="GO:0003824">
    <property type="term" value="F:catalytic activity"/>
    <property type="evidence" value="ECO:0007669"/>
    <property type="project" value="InterPro"/>
</dbReference>
<dbReference type="SUPFAM" id="SSF75304">
    <property type="entry name" value="Amidase signature (AS) enzymes"/>
    <property type="match status" value="1"/>
</dbReference>
<feature type="domain" description="Amidase" evidence="3">
    <location>
        <begin position="153"/>
        <end position="565"/>
    </location>
</feature>
<feature type="region of interest" description="Disordered" evidence="2">
    <location>
        <begin position="1"/>
        <end position="20"/>
    </location>
</feature>
<reference evidence="4" key="1">
    <citation type="journal article" date="2023" name="Mol. Phylogenet. Evol.">
        <title>Genome-scale phylogeny and comparative genomics of the fungal order Sordariales.</title>
        <authorList>
            <person name="Hensen N."/>
            <person name="Bonometti L."/>
            <person name="Westerberg I."/>
            <person name="Brannstrom I.O."/>
            <person name="Guillou S."/>
            <person name="Cros-Aarteil S."/>
            <person name="Calhoun S."/>
            <person name="Haridas S."/>
            <person name="Kuo A."/>
            <person name="Mondo S."/>
            <person name="Pangilinan J."/>
            <person name="Riley R."/>
            <person name="LaButti K."/>
            <person name="Andreopoulos B."/>
            <person name="Lipzen A."/>
            <person name="Chen C."/>
            <person name="Yan M."/>
            <person name="Daum C."/>
            <person name="Ng V."/>
            <person name="Clum A."/>
            <person name="Steindorff A."/>
            <person name="Ohm R.A."/>
            <person name="Martin F."/>
            <person name="Silar P."/>
            <person name="Natvig D.O."/>
            <person name="Lalanne C."/>
            <person name="Gautier V."/>
            <person name="Ament-Velasquez S.L."/>
            <person name="Kruys A."/>
            <person name="Hutchinson M.I."/>
            <person name="Powell A.J."/>
            <person name="Barry K."/>
            <person name="Miller A.N."/>
            <person name="Grigoriev I.V."/>
            <person name="Debuchy R."/>
            <person name="Gladieux P."/>
            <person name="Hiltunen Thoren M."/>
            <person name="Johannesson H."/>
        </authorList>
    </citation>
    <scope>NUCLEOTIDE SEQUENCE</scope>
    <source>
        <strain evidence="4">CBS 168.71</strain>
    </source>
</reference>